<name>A0ABD0JRD0_9CAEN</name>
<proteinExistence type="predicted"/>
<gene>
    <name evidence="1" type="ORF">BaRGS_00031131</name>
</gene>
<protein>
    <submittedName>
        <fullName evidence="1">Uncharacterized protein</fullName>
    </submittedName>
</protein>
<dbReference type="AlphaFoldDB" id="A0ABD0JRD0"/>
<dbReference type="Proteomes" id="UP001519460">
    <property type="component" value="Unassembled WGS sequence"/>
</dbReference>
<accession>A0ABD0JRD0</accession>
<reference evidence="1 2" key="1">
    <citation type="journal article" date="2023" name="Sci. Data">
        <title>Genome assembly of the Korean intertidal mud-creeper Batillaria attramentaria.</title>
        <authorList>
            <person name="Patra A.K."/>
            <person name="Ho P.T."/>
            <person name="Jun S."/>
            <person name="Lee S.J."/>
            <person name="Kim Y."/>
            <person name="Won Y.J."/>
        </authorList>
    </citation>
    <scope>NUCLEOTIDE SEQUENCE [LARGE SCALE GENOMIC DNA]</scope>
    <source>
        <strain evidence="1">Wonlab-2016</strain>
    </source>
</reference>
<organism evidence="1 2">
    <name type="scientific">Batillaria attramentaria</name>
    <dbReference type="NCBI Taxonomy" id="370345"/>
    <lineage>
        <taxon>Eukaryota</taxon>
        <taxon>Metazoa</taxon>
        <taxon>Spiralia</taxon>
        <taxon>Lophotrochozoa</taxon>
        <taxon>Mollusca</taxon>
        <taxon>Gastropoda</taxon>
        <taxon>Caenogastropoda</taxon>
        <taxon>Sorbeoconcha</taxon>
        <taxon>Cerithioidea</taxon>
        <taxon>Batillariidae</taxon>
        <taxon>Batillaria</taxon>
    </lineage>
</organism>
<sequence length="105" mass="11877">MCRFPTTTVAFCKPNPSLIPFSVQLWRGVMQGADQAEEFAQCPMTARRKSFSPFIRHSARLAREVTSSRAFFTAARALPDTRSTLGRERDKTEHALRTVEIGILF</sequence>
<keyword evidence="2" id="KW-1185">Reference proteome</keyword>
<comment type="caution">
    <text evidence="1">The sequence shown here is derived from an EMBL/GenBank/DDBJ whole genome shotgun (WGS) entry which is preliminary data.</text>
</comment>
<evidence type="ECO:0000313" key="2">
    <source>
        <dbReference type="Proteomes" id="UP001519460"/>
    </source>
</evidence>
<evidence type="ECO:0000313" key="1">
    <source>
        <dbReference type="EMBL" id="KAK7477653.1"/>
    </source>
</evidence>
<dbReference type="EMBL" id="JACVVK020000344">
    <property type="protein sequence ID" value="KAK7477653.1"/>
    <property type="molecule type" value="Genomic_DNA"/>
</dbReference>